<name>A0A6C1EEG4_SACPS</name>
<comment type="similarity">
    <text evidence="1 6">Belongs to the lysophospholipase family.</text>
</comment>
<evidence type="ECO:0000256" key="5">
    <source>
        <dbReference type="PROSITE-ProRule" id="PRU00555"/>
    </source>
</evidence>
<dbReference type="PANTHER" id="PTHR10728:SF56">
    <property type="entry name" value="MEIOTIC PHOSPHOLIPASE SPO1-RELATED"/>
    <property type="match status" value="1"/>
</dbReference>
<dbReference type="Proteomes" id="UP000501346">
    <property type="component" value="Chromosome SeXIV"/>
</dbReference>
<dbReference type="InterPro" id="IPR002642">
    <property type="entry name" value="LysoPLipase_cat_dom"/>
</dbReference>
<dbReference type="GO" id="GO:0004622">
    <property type="term" value="F:phosphatidylcholine lysophospholipase activity"/>
    <property type="evidence" value="ECO:0007669"/>
    <property type="project" value="UniProtKB-EC"/>
</dbReference>
<dbReference type="Pfam" id="PF01735">
    <property type="entry name" value="PLA2_B"/>
    <property type="match status" value="2"/>
</dbReference>
<feature type="chain" id="PRO_5025717182" description="Lysophospholipase" evidence="6">
    <location>
        <begin position="18"/>
        <end position="632"/>
    </location>
</feature>
<keyword evidence="4 5" id="KW-0443">Lipid metabolism</keyword>
<feature type="signal peptide" evidence="6">
    <location>
        <begin position="1"/>
        <end position="17"/>
    </location>
</feature>
<organism evidence="8 9">
    <name type="scientific">Saccharomyces pastorianus</name>
    <name type="common">Lager yeast</name>
    <name type="synonym">Saccharomyces cerevisiae x Saccharomyces eubayanus</name>
    <dbReference type="NCBI Taxonomy" id="27292"/>
    <lineage>
        <taxon>Eukaryota</taxon>
        <taxon>Fungi</taxon>
        <taxon>Dikarya</taxon>
        <taxon>Ascomycota</taxon>
        <taxon>Saccharomycotina</taxon>
        <taxon>Saccharomycetes</taxon>
        <taxon>Saccharomycetales</taxon>
        <taxon>Saccharomycetaceae</taxon>
        <taxon>Saccharomyces</taxon>
    </lineage>
</organism>
<accession>A0A6C1EEG4</accession>
<dbReference type="GO" id="GO:0005783">
    <property type="term" value="C:endoplasmic reticulum"/>
    <property type="evidence" value="ECO:0007669"/>
    <property type="project" value="TreeGrafter"/>
</dbReference>
<reference evidence="8 9" key="1">
    <citation type="journal article" date="2019" name="BMC Genomics">
        <title>Chromosome level assembly and comparative genome analysis confirm lager-brewing yeasts originated from a single hybridization.</title>
        <authorList>
            <person name="Salazar A.N."/>
            <person name="Gorter de Vries A.R."/>
            <person name="van den Broek M."/>
            <person name="Brouwers N."/>
            <person name="de la Torre Cortes P."/>
            <person name="Kuijpers N.G.A."/>
            <person name="Daran J.G."/>
            <person name="Abeel T."/>
        </authorList>
    </citation>
    <scope>NUCLEOTIDE SEQUENCE [LARGE SCALE GENOMIC DNA]</scope>
    <source>
        <strain evidence="8 9">CBS 1483</strain>
    </source>
</reference>
<dbReference type="EMBL" id="CP049011">
    <property type="protein sequence ID" value="QID87758.1"/>
    <property type="molecule type" value="Genomic_DNA"/>
</dbReference>
<dbReference type="GO" id="GO:0005886">
    <property type="term" value="C:plasma membrane"/>
    <property type="evidence" value="ECO:0007669"/>
    <property type="project" value="TreeGrafter"/>
</dbReference>
<dbReference type="EC" id="3.1.1.5" evidence="6"/>
<keyword evidence="9" id="KW-1185">Reference proteome</keyword>
<feature type="domain" description="PLA2c" evidence="7">
    <location>
        <begin position="24"/>
        <end position="632"/>
    </location>
</feature>
<evidence type="ECO:0000259" key="7">
    <source>
        <dbReference type="PROSITE" id="PS51210"/>
    </source>
</evidence>
<evidence type="ECO:0000313" key="9">
    <source>
        <dbReference type="Proteomes" id="UP000501346"/>
    </source>
</evidence>
<gene>
    <name evidence="8" type="primary">SPO1_2</name>
    <name evidence="8" type="ORF">GRS66_010444</name>
</gene>
<dbReference type="SMART" id="SM00022">
    <property type="entry name" value="PLAc"/>
    <property type="match status" value="1"/>
</dbReference>
<dbReference type="SUPFAM" id="SSF52151">
    <property type="entry name" value="FabD/lysophospholipase-like"/>
    <property type="match status" value="1"/>
</dbReference>
<comment type="catalytic activity">
    <reaction evidence="6">
        <text>a 1-acyl-sn-glycero-3-phosphocholine + H2O = sn-glycerol 3-phosphocholine + a fatty acid + H(+)</text>
        <dbReference type="Rhea" id="RHEA:15177"/>
        <dbReference type="ChEBI" id="CHEBI:15377"/>
        <dbReference type="ChEBI" id="CHEBI:15378"/>
        <dbReference type="ChEBI" id="CHEBI:16870"/>
        <dbReference type="ChEBI" id="CHEBI:28868"/>
        <dbReference type="ChEBI" id="CHEBI:58168"/>
        <dbReference type="EC" id="3.1.1.5"/>
    </reaction>
</comment>
<keyword evidence="6" id="KW-0732">Signal</keyword>
<dbReference type="OrthoDB" id="4084751at2759"/>
<dbReference type="InterPro" id="IPR016035">
    <property type="entry name" value="Acyl_Trfase/lysoPLipase"/>
</dbReference>
<dbReference type="GO" id="GO:0005829">
    <property type="term" value="C:cytosol"/>
    <property type="evidence" value="ECO:0007669"/>
    <property type="project" value="TreeGrafter"/>
</dbReference>
<dbReference type="AlphaFoldDB" id="A0A6C1EEG4"/>
<dbReference type="PANTHER" id="PTHR10728">
    <property type="entry name" value="CYTOSOLIC PHOSPHOLIPASE A2"/>
    <property type="match status" value="1"/>
</dbReference>
<evidence type="ECO:0000256" key="1">
    <source>
        <dbReference type="ARBA" id="ARBA00008780"/>
    </source>
</evidence>
<dbReference type="GO" id="GO:0004623">
    <property type="term" value="F:phospholipase A2 activity"/>
    <property type="evidence" value="ECO:0007669"/>
    <property type="project" value="TreeGrafter"/>
</dbReference>
<evidence type="ECO:0000313" key="8">
    <source>
        <dbReference type="EMBL" id="QID87758.1"/>
    </source>
</evidence>
<evidence type="ECO:0000256" key="2">
    <source>
        <dbReference type="ARBA" id="ARBA00022801"/>
    </source>
</evidence>
<protein>
    <recommendedName>
        <fullName evidence="6">Lysophospholipase</fullName>
        <ecNumber evidence="6">3.1.1.5</ecNumber>
    </recommendedName>
</protein>
<dbReference type="GO" id="GO:0046475">
    <property type="term" value="P:glycerophospholipid catabolic process"/>
    <property type="evidence" value="ECO:0007669"/>
    <property type="project" value="TreeGrafter"/>
</dbReference>
<evidence type="ECO:0000256" key="3">
    <source>
        <dbReference type="ARBA" id="ARBA00022963"/>
    </source>
</evidence>
<evidence type="ECO:0000256" key="4">
    <source>
        <dbReference type="ARBA" id="ARBA00023098"/>
    </source>
</evidence>
<sequence>MQRFFIVILVLLTPGLATAPFQVQCPSSPLVREAKHELCLEESSYLKKKEIKTKNKLIDFLKSLDEARFNSKFYKRVSKDPPRLGIAISGGGYRSMLLGTGFITQMNDYGLFEYSDYIAGLSGGSWILMDLVVQNFNVNSLLTEWDLDEDLLLGIPEFDISEEEIVTNAKKEYIDNDISKKKREVRKTQISSFPEFYDQVELAVNSFEESPEECSLVKRNMNPLTRLKRIFFPNNTFTETDAKIGTFKTVLDFYKNLHLKIKPKKMEGFQISFTDYWGKAIIQRLRKNFDEDPNHTFSFSKLVQSSAKFKECSVPLPIFVANCKNGLLSNVIFEFTPFEFGSWENILRLFVRLPYLGSKIVSGEALKCVNNFDDLGFITATSSSIFNNVLIFIWNLASQSSRDAMKALNMVMGIFGLGKEEMFSISKDSSRLETDYAVYQPNPFYLYPKVDNVLTNKDHLYLVDGGEDGENIPLRTLIIPERELDVIFVLDSSSDIDNYPNGSKLKKIFEKLDEENIHYQFPKNIKSLTRPVVIGCNATKRPGRDSFLPIIIYHANAYHQYVSNTSTFKITYNQSEVNNMLLTGREVFSSDYDLHYKNCLGCILTKRTMDRLPKKKKFSPFCLQCFKDYCYS</sequence>
<dbReference type="Gene3D" id="3.40.1090.10">
    <property type="entry name" value="Cytosolic phospholipase A2 catalytic domain"/>
    <property type="match status" value="2"/>
</dbReference>
<keyword evidence="2 5" id="KW-0378">Hydrolase</keyword>
<dbReference type="PROSITE" id="PS51210">
    <property type="entry name" value="PLA2C"/>
    <property type="match status" value="1"/>
</dbReference>
<proteinExistence type="inferred from homology"/>
<evidence type="ECO:0000256" key="6">
    <source>
        <dbReference type="RuleBase" id="RU362103"/>
    </source>
</evidence>
<keyword evidence="3 5" id="KW-0442">Lipid degradation</keyword>
<dbReference type="GO" id="GO:0005576">
    <property type="term" value="C:extracellular region"/>
    <property type="evidence" value="ECO:0007669"/>
    <property type="project" value="TreeGrafter"/>
</dbReference>